<dbReference type="EMBL" id="JRKL02000255">
    <property type="protein sequence ID" value="KAF3973335.1"/>
    <property type="molecule type" value="Genomic_DNA"/>
</dbReference>
<gene>
    <name evidence="2" type="ORF">CMV_003241</name>
</gene>
<organism evidence="2 3">
    <name type="scientific">Castanea mollissima</name>
    <name type="common">Chinese chestnut</name>
    <dbReference type="NCBI Taxonomy" id="60419"/>
    <lineage>
        <taxon>Eukaryota</taxon>
        <taxon>Viridiplantae</taxon>
        <taxon>Streptophyta</taxon>
        <taxon>Embryophyta</taxon>
        <taxon>Tracheophyta</taxon>
        <taxon>Spermatophyta</taxon>
        <taxon>Magnoliopsida</taxon>
        <taxon>eudicotyledons</taxon>
        <taxon>Gunneridae</taxon>
        <taxon>Pentapetalae</taxon>
        <taxon>rosids</taxon>
        <taxon>fabids</taxon>
        <taxon>Fagales</taxon>
        <taxon>Fagaceae</taxon>
        <taxon>Castanea</taxon>
    </lineage>
</organism>
<comment type="caution">
    <text evidence="2">The sequence shown here is derived from an EMBL/GenBank/DDBJ whole genome shotgun (WGS) entry which is preliminary data.</text>
</comment>
<evidence type="ECO:0008006" key="4">
    <source>
        <dbReference type="Google" id="ProtNLM"/>
    </source>
</evidence>
<dbReference type="PANTHER" id="PTHR31973:SF187">
    <property type="entry name" value="MUTATOR TRANSPOSASE MUDRA PROTEIN"/>
    <property type="match status" value="1"/>
</dbReference>
<dbReference type="OrthoDB" id="1939383at2759"/>
<proteinExistence type="predicted"/>
<dbReference type="PANTHER" id="PTHR31973">
    <property type="entry name" value="POLYPROTEIN, PUTATIVE-RELATED"/>
    <property type="match status" value="1"/>
</dbReference>
<evidence type="ECO:0000313" key="3">
    <source>
        <dbReference type="Proteomes" id="UP000737018"/>
    </source>
</evidence>
<evidence type="ECO:0000256" key="1">
    <source>
        <dbReference type="SAM" id="MobiDB-lite"/>
    </source>
</evidence>
<dbReference type="Proteomes" id="UP000737018">
    <property type="component" value="Unassembled WGS sequence"/>
</dbReference>
<feature type="compositionally biased region" description="Polar residues" evidence="1">
    <location>
        <begin position="181"/>
        <end position="205"/>
    </location>
</feature>
<name>A0A8J4RP53_9ROSI</name>
<evidence type="ECO:0000313" key="2">
    <source>
        <dbReference type="EMBL" id="KAF3973335.1"/>
    </source>
</evidence>
<accession>A0A8J4RP53</accession>
<sequence length="266" mass="30085">MTRFQENREKNLRVESDICAKVLKRLHKEKLAASRWLACWAGVTQFEVKNGLQSFIVNLATTHYSCRKWDISGILCAHVITCIFFNRQDAEQYVHPCYHVSTFKVCYEPIISPINGLNMWRPSGVTPVQPPIKRRPPGKLKKKRAREPNELTSRRADISKQCKAYGKLGHNRRSCKGEIGGNSSLPGTINRTNTSNKEATATRSVCRSEIGEEKRRERASLSPKNDGDGFKFEAAAITRVRPGAVPEFSRNKHSLSCKITCKLRSP</sequence>
<feature type="compositionally biased region" description="Basic and acidic residues" evidence="1">
    <location>
        <begin position="209"/>
        <end position="229"/>
    </location>
</feature>
<feature type="region of interest" description="Disordered" evidence="1">
    <location>
        <begin position="126"/>
        <end position="153"/>
    </location>
</feature>
<feature type="region of interest" description="Disordered" evidence="1">
    <location>
        <begin position="176"/>
        <end position="229"/>
    </location>
</feature>
<protein>
    <recommendedName>
        <fullName evidence="4">SWIM-type domain-containing protein</fullName>
    </recommendedName>
</protein>
<feature type="compositionally biased region" description="Basic residues" evidence="1">
    <location>
        <begin position="132"/>
        <end position="145"/>
    </location>
</feature>
<dbReference type="AlphaFoldDB" id="A0A8J4RP53"/>
<keyword evidence="3" id="KW-1185">Reference proteome</keyword>
<reference evidence="2" key="1">
    <citation type="submission" date="2020-03" db="EMBL/GenBank/DDBJ databases">
        <title>Castanea mollissima Vanexum genome sequencing.</title>
        <authorList>
            <person name="Staton M."/>
        </authorList>
    </citation>
    <scope>NUCLEOTIDE SEQUENCE</scope>
    <source>
        <tissue evidence="2">Leaf</tissue>
    </source>
</reference>